<gene>
    <name evidence="2" type="ORF">CR513_61749</name>
</gene>
<keyword evidence="3" id="KW-1185">Reference proteome</keyword>
<reference evidence="2" key="1">
    <citation type="submission" date="2018-05" db="EMBL/GenBank/DDBJ databases">
        <title>Draft genome of Mucuna pruriens seed.</title>
        <authorList>
            <person name="Nnadi N.E."/>
            <person name="Vos R."/>
            <person name="Hasami M.H."/>
            <person name="Devisetty U.K."/>
            <person name="Aguiy J.C."/>
        </authorList>
    </citation>
    <scope>NUCLEOTIDE SEQUENCE [LARGE SCALE GENOMIC DNA]</scope>
    <source>
        <strain evidence="2">JCA_2017</strain>
    </source>
</reference>
<dbReference type="STRING" id="157652.A0A371E2D5"/>
<evidence type="ECO:0000313" key="2">
    <source>
        <dbReference type="EMBL" id="RDX60137.1"/>
    </source>
</evidence>
<feature type="region of interest" description="Disordered" evidence="1">
    <location>
        <begin position="1"/>
        <end position="40"/>
    </location>
</feature>
<evidence type="ECO:0000313" key="3">
    <source>
        <dbReference type="Proteomes" id="UP000257109"/>
    </source>
</evidence>
<dbReference type="OrthoDB" id="1907176at2759"/>
<protein>
    <submittedName>
        <fullName evidence="2">Uncharacterized protein</fullName>
    </submittedName>
</protein>
<proteinExistence type="predicted"/>
<evidence type="ECO:0000256" key="1">
    <source>
        <dbReference type="SAM" id="MobiDB-lite"/>
    </source>
</evidence>
<comment type="caution">
    <text evidence="2">The sequence shown here is derived from an EMBL/GenBank/DDBJ whole genome shotgun (WGS) entry which is preliminary data.</text>
</comment>
<sequence>MGSKDNLSDGFFKSRPHLTDVTNRPAKRPFSLVSGEDGASQFTKQTCLGVESLAKNKSQLQHEDRVFFQPNENHPILLPFCDDTSRSFLKPILPNEEREEQNPLDLENFKFGEKGERIVPAERAAERAVESGDKGICGDDDLGSPKHGTGKMPTISASHDSKFLGLKPCSGHEVDGGANSVSDAADLKSCTCSFCSKAAYIWSDLHYQDAKGRLSAIKKSQKEAKIIIQKFSGLEDTVMHDQHRSDESSKLEVSLVQQWKSLFVQMQNTYAQESSQLESSFETLKDLRENCKNDLESNDNSHREYQ</sequence>
<organism evidence="2 3">
    <name type="scientific">Mucuna pruriens</name>
    <name type="common">Velvet bean</name>
    <name type="synonym">Dolichos pruriens</name>
    <dbReference type="NCBI Taxonomy" id="157652"/>
    <lineage>
        <taxon>Eukaryota</taxon>
        <taxon>Viridiplantae</taxon>
        <taxon>Streptophyta</taxon>
        <taxon>Embryophyta</taxon>
        <taxon>Tracheophyta</taxon>
        <taxon>Spermatophyta</taxon>
        <taxon>Magnoliopsida</taxon>
        <taxon>eudicotyledons</taxon>
        <taxon>Gunneridae</taxon>
        <taxon>Pentapetalae</taxon>
        <taxon>rosids</taxon>
        <taxon>fabids</taxon>
        <taxon>Fabales</taxon>
        <taxon>Fabaceae</taxon>
        <taxon>Papilionoideae</taxon>
        <taxon>50 kb inversion clade</taxon>
        <taxon>NPAAA clade</taxon>
        <taxon>indigoferoid/millettioid clade</taxon>
        <taxon>Phaseoleae</taxon>
        <taxon>Mucuna</taxon>
    </lineage>
</organism>
<dbReference type="PANTHER" id="PTHR33924">
    <property type="entry name" value="CATION-TRANSPORTING ATPASE"/>
    <property type="match status" value="1"/>
</dbReference>
<name>A0A371E2D5_MUCPR</name>
<dbReference type="Proteomes" id="UP000257109">
    <property type="component" value="Unassembled WGS sequence"/>
</dbReference>
<dbReference type="PANTHER" id="PTHR33924:SF1">
    <property type="entry name" value="DNA-DIRECTED RNA POLYMERASE SUBUNIT BETA"/>
    <property type="match status" value="1"/>
</dbReference>
<feature type="non-terminal residue" evidence="2">
    <location>
        <position position="1"/>
    </location>
</feature>
<dbReference type="AlphaFoldDB" id="A0A371E2D5"/>
<accession>A0A371E2D5</accession>
<dbReference type="EMBL" id="QJKJ01017091">
    <property type="protein sequence ID" value="RDX60137.1"/>
    <property type="molecule type" value="Genomic_DNA"/>
</dbReference>